<evidence type="ECO:0000256" key="1">
    <source>
        <dbReference type="ARBA" id="ARBA00022491"/>
    </source>
</evidence>
<dbReference type="PROSITE" id="PS51161">
    <property type="entry name" value="ATP_CONE"/>
    <property type="match status" value="1"/>
</dbReference>
<proteinExistence type="inferred from homology"/>
<evidence type="ECO:0000256" key="5">
    <source>
        <dbReference type="ARBA" id="ARBA00023015"/>
    </source>
</evidence>
<evidence type="ECO:0000256" key="8">
    <source>
        <dbReference type="HAMAP-Rule" id="MF_00440"/>
    </source>
</evidence>
<gene>
    <name evidence="8 10" type="primary">nrdR</name>
    <name evidence="10" type="ORF">IAB12_02465</name>
</gene>
<dbReference type="Proteomes" id="UP000823936">
    <property type="component" value="Unassembled WGS sequence"/>
</dbReference>
<keyword evidence="3 8" id="KW-0863">Zinc-finger</keyword>
<dbReference type="Pfam" id="PF22811">
    <property type="entry name" value="Zn_ribbon_NrdR"/>
    <property type="match status" value="1"/>
</dbReference>
<evidence type="ECO:0000256" key="3">
    <source>
        <dbReference type="ARBA" id="ARBA00022771"/>
    </source>
</evidence>
<protein>
    <recommendedName>
        <fullName evidence="8">Transcriptional repressor NrdR</fullName>
    </recommendedName>
</protein>
<keyword evidence="6 8" id="KW-0238">DNA-binding</keyword>
<comment type="similarity">
    <text evidence="8">Belongs to the NrdR family.</text>
</comment>
<dbReference type="AlphaFoldDB" id="A0A9D1TN74"/>
<dbReference type="GO" id="GO:0045892">
    <property type="term" value="P:negative regulation of DNA-templated transcription"/>
    <property type="evidence" value="ECO:0007669"/>
    <property type="project" value="UniProtKB-UniRule"/>
</dbReference>
<dbReference type="PANTHER" id="PTHR30455">
    <property type="entry name" value="TRANSCRIPTIONAL REPRESSOR NRDR"/>
    <property type="match status" value="1"/>
</dbReference>
<comment type="cofactor">
    <cofactor evidence="8">
        <name>Zn(2+)</name>
        <dbReference type="ChEBI" id="CHEBI:29105"/>
    </cofactor>
    <text evidence="8">Binds 1 zinc ion.</text>
</comment>
<dbReference type="Pfam" id="PF03477">
    <property type="entry name" value="ATP-cone"/>
    <property type="match status" value="1"/>
</dbReference>
<sequence>MKCPRCGSLEDKVLESRPSKDGLSIRRRRECLECGCRFTSYEKVELKPIVVIKKDGKHQNFDISKVERGIRACTEKIAIDPERLKETLENIENRIHDLAGSKRTVTSVQIGEETLKELYKLNHVAYVRFAAVYRAFDSLERFIEEIEKIAKES</sequence>
<organism evidence="10 11">
    <name type="scientific">Candidatus Ornithospirochaeta avicola</name>
    <dbReference type="NCBI Taxonomy" id="2840896"/>
    <lineage>
        <taxon>Bacteria</taxon>
        <taxon>Pseudomonadati</taxon>
        <taxon>Spirochaetota</taxon>
        <taxon>Spirochaetia</taxon>
        <taxon>Spirochaetales</taxon>
        <taxon>Spirochaetaceae</taxon>
        <taxon>Spirochaetaceae incertae sedis</taxon>
        <taxon>Candidatus Ornithospirochaeta</taxon>
    </lineage>
</organism>
<comment type="caution">
    <text evidence="10">The sequence shown here is derived from an EMBL/GenBank/DDBJ whole genome shotgun (WGS) entry which is preliminary data.</text>
</comment>
<evidence type="ECO:0000259" key="9">
    <source>
        <dbReference type="PROSITE" id="PS51161"/>
    </source>
</evidence>
<keyword evidence="5 8" id="KW-0805">Transcription regulation</keyword>
<keyword evidence="2 8" id="KW-0547">Nucleotide-binding</keyword>
<keyword evidence="8" id="KW-0479">Metal-binding</keyword>
<evidence type="ECO:0000256" key="7">
    <source>
        <dbReference type="ARBA" id="ARBA00023163"/>
    </source>
</evidence>
<reference evidence="10" key="2">
    <citation type="submission" date="2021-04" db="EMBL/GenBank/DDBJ databases">
        <authorList>
            <person name="Gilroy R."/>
        </authorList>
    </citation>
    <scope>NUCLEOTIDE SEQUENCE</scope>
    <source>
        <strain evidence="10">Gambia11-129</strain>
    </source>
</reference>
<keyword evidence="7 8" id="KW-0804">Transcription</keyword>
<evidence type="ECO:0000313" key="11">
    <source>
        <dbReference type="Proteomes" id="UP000823936"/>
    </source>
</evidence>
<dbReference type="PANTHER" id="PTHR30455:SF2">
    <property type="entry name" value="TRANSCRIPTIONAL REPRESSOR NRDR"/>
    <property type="match status" value="1"/>
</dbReference>
<dbReference type="GO" id="GO:0003677">
    <property type="term" value="F:DNA binding"/>
    <property type="evidence" value="ECO:0007669"/>
    <property type="project" value="UniProtKB-KW"/>
</dbReference>
<evidence type="ECO:0000313" key="10">
    <source>
        <dbReference type="EMBL" id="HIV98626.1"/>
    </source>
</evidence>
<evidence type="ECO:0000256" key="4">
    <source>
        <dbReference type="ARBA" id="ARBA00022840"/>
    </source>
</evidence>
<name>A0A9D1TN74_9SPIO</name>
<feature type="zinc finger region" evidence="8">
    <location>
        <begin position="3"/>
        <end position="34"/>
    </location>
</feature>
<dbReference type="GO" id="GO:0005524">
    <property type="term" value="F:ATP binding"/>
    <property type="evidence" value="ECO:0007669"/>
    <property type="project" value="UniProtKB-UniRule"/>
</dbReference>
<dbReference type="EMBL" id="DXHU01000009">
    <property type="protein sequence ID" value="HIV98626.1"/>
    <property type="molecule type" value="Genomic_DNA"/>
</dbReference>
<evidence type="ECO:0000256" key="2">
    <source>
        <dbReference type="ARBA" id="ARBA00022741"/>
    </source>
</evidence>
<keyword evidence="4 8" id="KW-0067">ATP-binding</keyword>
<keyword evidence="1 8" id="KW-0678">Repressor</keyword>
<dbReference type="GO" id="GO:0008270">
    <property type="term" value="F:zinc ion binding"/>
    <property type="evidence" value="ECO:0007669"/>
    <property type="project" value="UniProtKB-UniRule"/>
</dbReference>
<dbReference type="HAMAP" id="MF_00440">
    <property type="entry name" value="NrdR"/>
    <property type="match status" value="1"/>
</dbReference>
<dbReference type="InterPro" id="IPR055173">
    <property type="entry name" value="NrdR-like_N"/>
</dbReference>
<evidence type="ECO:0000256" key="6">
    <source>
        <dbReference type="ARBA" id="ARBA00023125"/>
    </source>
</evidence>
<dbReference type="NCBIfam" id="TIGR00244">
    <property type="entry name" value="transcriptional regulator NrdR"/>
    <property type="match status" value="1"/>
</dbReference>
<reference evidence="10" key="1">
    <citation type="journal article" date="2021" name="PeerJ">
        <title>Extensive microbial diversity within the chicken gut microbiome revealed by metagenomics and culture.</title>
        <authorList>
            <person name="Gilroy R."/>
            <person name="Ravi A."/>
            <person name="Getino M."/>
            <person name="Pursley I."/>
            <person name="Horton D.L."/>
            <person name="Alikhan N.F."/>
            <person name="Baker D."/>
            <person name="Gharbi K."/>
            <person name="Hall N."/>
            <person name="Watson M."/>
            <person name="Adriaenssens E.M."/>
            <person name="Foster-Nyarko E."/>
            <person name="Jarju S."/>
            <person name="Secka A."/>
            <person name="Antonio M."/>
            <person name="Oren A."/>
            <person name="Chaudhuri R.R."/>
            <person name="La Ragione R."/>
            <person name="Hildebrand F."/>
            <person name="Pallen M.J."/>
        </authorList>
    </citation>
    <scope>NUCLEOTIDE SEQUENCE</scope>
    <source>
        <strain evidence="10">Gambia11-129</strain>
    </source>
</reference>
<accession>A0A9D1TN74</accession>
<dbReference type="InterPro" id="IPR005144">
    <property type="entry name" value="ATP-cone_dom"/>
</dbReference>
<comment type="function">
    <text evidence="8">Negatively regulates transcription of bacterial ribonucleotide reductase nrd genes and operons by binding to NrdR-boxes.</text>
</comment>
<feature type="domain" description="ATP-cone" evidence="9">
    <location>
        <begin position="49"/>
        <end position="141"/>
    </location>
</feature>
<dbReference type="InterPro" id="IPR003796">
    <property type="entry name" value="RNR_NrdR-like"/>
</dbReference>
<keyword evidence="8" id="KW-0862">Zinc</keyword>